<evidence type="ECO:0000313" key="2">
    <source>
        <dbReference type="Proteomes" id="UP000271241"/>
    </source>
</evidence>
<protein>
    <submittedName>
        <fullName evidence="1">Uncharacterized protein</fullName>
    </submittedName>
</protein>
<sequence>MSAKGALQGALAKTSFACTILRRPRIHQCDDGNDCNLWSMYDPNDKPTRLTTAPANVATRRAPWLEISTPSLNASGGGDNGYVMQAAVEQRSTRRRNSGRFWRSELSNTLVQSRRAQRRRRRLLLLLLDPRSACRQVTLVHIQCSGLPQPACLKCPVDGEMPTMSPQTTTLQRPNAYPRTYALLHRLLASIAIIPAAVLPSVPAVPSVWPTATTTSLFARLHYTVDARLF</sequence>
<keyword evidence="2" id="KW-1185">Reference proteome</keyword>
<dbReference type="Proteomes" id="UP000271241">
    <property type="component" value="Unassembled WGS sequence"/>
</dbReference>
<organism evidence="1 2">
    <name type="scientific">Thamnocephalis sphaerospora</name>
    <dbReference type="NCBI Taxonomy" id="78915"/>
    <lineage>
        <taxon>Eukaryota</taxon>
        <taxon>Fungi</taxon>
        <taxon>Fungi incertae sedis</taxon>
        <taxon>Zoopagomycota</taxon>
        <taxon>Zoopagomycotina</taxon>
        <taxon>Zoopagomycetes</taxon>
        <taxon>Zoopagales</taxon>
        <taxon>Sigmoideomycetaceae</taxon>
        <taxon>Thamnocephalis</taxon>
    </lineage>
</organism>
<dbReference type="AlphaFoldDB" id="A0A4P9XU97"/>
<dbReference type="EMBL" id="KZ992550">
    <property type="protein sequence ID" value="RKP09010.1"/>
    <property type="molecule type" value="Genomic_DNA"/>
</dbReference>
<proteinExistence type="predicted"/>
<reference evidence="2" key="1">
    <citation type="journal article" date="2018" name="Nat. Microbiol.">
        <title>Leveraging single-cell genomics to expand the fungal tree of life.</title>
        <authorList>
            <person name="Ahrendt S.R."/>
            <person name="Quandt C.A."/>
            <person name="Ciobanu D."/>
            <person name="Clum A."/>
            <person name="Salamov A."/>
            <person name="Andreopoulos B."/>
            <person name="Cheng J.F."/>
            <person name="Woyke T."/>
            <person name="Pelin A."/>
            <person name="Henrissat B."/>
            <person name="Reynolds N.K."/>
            <person name="Benny G.L."/>
            <person name="Smith M.E."/>
            <person name="James T.Y."/>
            <person name="Grigoriev I.V."/>
        </authorList>
    </citation>
    <scope>NUCLEOTIDE SEQUENCE [LARGE SCALE GENOMIC DNA]</scope>
    <source>
        <strain evidence="2">RSA 1356</strain>
    </source>
</reference>
<gene>
    <name evidence="1" type="ORF">THASP1DRAFT_23101</name>
</gene>
<evidence type="ECO:0000313" key="1">
    <source>
        <dbReference type="EMBL" id="RKP09010.1"/>
    </source>
</evidence>
<name>A0A4P9XU97_9FUNG</name>
<accession>A0A4P9XU97</accession>